<evidence type="ECO:0000313" key="9">
    <source>
        <dbReference type="Proteomes" id="UP000677244"/>
    </source>
</evidence>
<evidence type="ECO:0000256" key="2">
    <source>
        <dbReference type="ARBA" id="ARBA00022475"/>
    </source>
</evidence>
<feature type="transmembrane region" description="Helical" evidence="6">
    <location>
        <begin position="115"/>
        <end position="133"/>
    </location>
</feature>
<reference evidence="8 9" key="1">
    <citation type="submission" date="2021-03" db="EMBL/GenBank/DDBJ databases">
        <title>Assistant Professor.</title>
        <authorList>
            <person name="Huq M.A."/>
        </authorList>
    </citation>
    <scope>NUCLEOTIDE SEQUENCE [LARGE SCALE GENOMIC DNA]</scope>
    <source>
        <strain evidence="8 9">MAH-29</strain>
    </source>
</reference>
<dbReference type="PANTHER" id="PTHR47371:SF3">
    <property type="entry name" value="PHOSPHOGLYCEROL TRANSFERASE I"/>
    <property type="match status" value="1"/>
</dbReference>
<organism evidence="8 9">
    <name type="scientific">Niastella soli</name>
    <dbReference type="NCBI Taxonomy" id="2821487"/>
    <lineage>
        <taxon>Bacteria</taxon>
        <taxon>Pseudomonadati</taxon>
        <taxon>Bacteroidota</taxon>
        <taxon>Chitinophagia</taxon>
        <taxon>Chitinophagales</taxon>
        <taxon>Chitinophagaceae</taxon>
        <taxon>Niastella</taxon>
    </lineage>
</organism>
<feature type="transmembrane region" description="Helical" evidence="6">
    <location>
        <begin position="153"/>
        <end position="171"/>
    </location>
</feature>
<dbReference type="RefSeq" id="WP_209139181.1">
    <property type="nucleotide sequence ID" value="NZ_JAGHKO010000002.1"/>
</dbReference>
<proteinExistence type="predicted"/>
<dbReference type="InterPro" id="IPR012160">
    <property type="entry name" value="LtaS-like"/>
</dbReference>
<keyword evidence="9" id="KW-1185">Reference proteome</keyword>
<keyword evidence="5 6" id="KW-0472">Membrane</keyword>
<comment type="subcellular location">
    <subcellularLocation>
        <location evidence="1">Cell membrane</location>
        <topology evidence="1">Multi-pass membrane protein</topology>
    </subcellularLocation>
</comment>
<dbReference type="EMBL" id="JAGHKO010000002">
    <property type="protein sequence ID" value="MBO9201111.1"/>
    <property type="molecule type" value="Genomic_DNA"/>
</dbReference>
<evidence type="ECO:0000256" key="5">
    <source>
        <dbReference type="ARBA" id="ARBA00023136"/>
    </source>
</evidence>
<dbReference type="Gene3D" id="3.40.720.10">
    <property type="entry name" value="Alkaline Phosphatase, subunit A"/>
    <property type="match status" value="1"/>
</dbReference>
<feature type="transmembrane region" description="Helical" evidence="6">
    <location>
        <begin position="62"/>
        <end position="86"/>
    </location>
</feature>
<evidence type="ECO:0000256" key="4">
    <source>
        <dbReference type="ARBA" id="ARBA00022989"/>
    </source>
</evidence>
<keyword evidence="4 6" id="KW-1133">Transmembrane helix</keyword>
<name>A0ABS3YT81_9BACT</name>
<dbReference type="CDD" id="cd16015">
    <property type="entry name" value="LTA_synthase"/>
    <property type="match status" value="1"/>
</dbReference>
<evidence type="ECO:0000256" key="1">
    <source>
        <dbReference type="ARBA" id="ARBA00004651"/>
    </source>
</evidence>
<feature type="domain" description="Sulfatase N-terminal" evidence="7">
    <location>
        <begin position="253"/>
        <end position="539"/>
    </location>
</feature>
<keyword evidence="3 6" id="KW-0812">Transmembrane</keyword>
<dbReference type="InterPro" id="IPR017850">
    <property type="entry name" value="Alkaline_phosphatase_core_sf"/>
</dbReference>
<dbReference type="PANTHER" id="PTHR47371">
    <property type="entry name" value="LIPOTEICHOIC ACID SYNTHASE"/>
    <property type="match status" value="1"/>
</dbReference>
<gene>
    <name evidence="8" type="ORF">J7I42_12605</name>
</gene>
<sequence length="635" mass="71507">MRLGLFVLSNQQSYGLGQLGGSFFLGLRYDLRMISILLVTMLILGSIPPLHPFSSKRGKKIWMTILGIATLVALFIFSVDFAHYAYLEQRLNASVLNYLEDAKISMGMVWQSYPIIRMVLGVLLVAALLIWLFNRTHKVVSKQTFTGTKRSRILSFIICFLIGGFFIFGRFNQYPLRWSDAFAQGSDYKAYLALNPFESFFSTLKFRHSTYDEKKVKETAPVIGSNLHFTPTENPLNFTRTVAPRAGAVTSKPNIVLVICESFSAYKSSMFGNPLNTTPFFDSLCQQGIFFDRCFTPTYGTARGVWATITGTPDVEMPKTASRNPAAVDQHTIINNFNGYEKFYFLGGSTSWANIRGVLTNNIDSLHLYEQEDYKAKKIDVWGISDKNLFLEANKVLAQQEKPFFAIVQTADNHRPYTIPEEDLTEFKKVQAPADSLARYGFESSDEMNAFRYTDFGYRKFMEAARKEKYFNNTIFVFIGDHGIPGNADALFPHSWTAQRLTTMHVPLLFYAPGLLAPQRVHTISSQVDVLPTIAGLSNITYRNGTLGKDLLDSATTGFAFVFDPDNSMTGVVKGNYLYRKQLVTKKEELVSIINNDPVPNDAAHAAIIHEMGVLTDALYETAKFMLLNNKKATR</sequence>
<evidence type="ECO:0000259" key="7">
    <source>
        <dbReference type="Pfam" id="PF00884"/>
    </source>
</evidence>
<protein>
    <submittedName>
        <fullName evidence="8">LTA synthase family protein</fullName>
    </submittedName>
</protein>
<dbReference type="Proteomes" id="UP000677244">
    <property type="component" value="Unassembled WGS sequence"/>
</dbReference>
<dbReference type="PIRSF" id="PIRSF005091">
    <property type="entry name" value="Mmb_sulf_HI1246"/>
    <property type="match status" value="1"/>
</dbReference>
<evidence type="ECO:0000313" key="8">
    <source>
        <dbReference type="EMBL" id="MBO9201111.1"/>
    </source>
</evidence>
<dbReference type="Pfam" id="PF00884">
    <property type="entry name" value="Sulfatase"/>
    <property type="match status" value="1"/>
</dbReference>
<accession>A0ABS3YT81</accession>
<evidence type="ECO:0000256" key="3">
    <source>
        <dbReference type="ARBA" id="ARBA00022692"/>
    </source>
</evidence>
<comment type="caution">
    <text evidence="8">The sequence shown here is derived from an EMBL/GenBank/DDBJ whole genome shotgun (WGS) entry which is preliminary data.</text>
</comment>
<evidence type="ECO:0000256" key="6">
    <source>
        <dbReference type="SAM" id="Phobius"/>
    </source>
</evidence>
<dbReference type="InterPro" id="IPR050448">
    <property type="entry name" value="OpgB/LTA_synthase_biosynth"/>
</dbReference>
<feature type="transmembrane region" description="Helical" evidence="6">
    <location>
        <begin position="31"/>
        <end position="50"/>
    </location>
</feature>
<keyword evidence="2" id="KW-1003">Cell membrane</keyword>
<dbReference type="SUPFAM" id="SSF53649">
    <property type="entry name" value="Alkaline phosphatase-like"/>
    <property type="match status" value="1"/>
</dbReference>
<dbReference type="InterPro" id="IPR000917">
    <property type="entry name" value="Sulfatase_N"/>
</dbReference>